<dbReference type="PATRIC" id="fig|471514.4.peg.4070"/>
<keyword evidence="4 5" id="KW-0472">Membrane</keyword>
<dbReference type="GO" id="GO:0016020">
    <property type="term" value="C:membrane"/>
    <property type="evidence" value="ECO:0007669"/>
    <property type="project" value="UniProtKB-SubCell"/>
</dbReference>
<dbReference type="InterPro" id="IPR036513">
    <property type="entry name" value="STAS_dom_sf"/>
</dbReference>
<dbReference type="PANTHER" id="PTHR43310:SF1">
    <property type="entry name" value="SULFATE TRANSPORTER YBAR-RELATED"/>
    <property type="match status" value="1"/>
</dbReference>
<evidence type="ECO:0000256" key="5">
    <source>
        <dbReference type="SAM" id="Phobius"/>
    </source>
</evidence>
<evidence type="ECO:0000259" key="6">
    <source>
        <dbReference type="PROSITE" id="PS50801"/>
    </source>
</evidence>
<feature type="transmembrane region" description="Helical" evidence="5">
    <location>
        <begin position="98"/>
        <end position="118"/>
    </location>
</feature>
<feature type="domain" description="STAS" evidence="6">
    <location>
        <begin position="367"/>
        <end position="461"/>
    </location>
</feature>
<protein>
    <submittedName>
        <fullName evidence="7">Sulfate transporter</fullName>
    </submittedName>
</protein>
<dbReference type="PANTHER" id="PTHR43310">
    <property type="entry name" value="SULFATE TRANSPORTER YBAR-RELATED"/>
    <property type="match status" value="1"/>
</dbReference>
<dbReference type="InterPro" id="IPR052706">
    <property type="entry name" value="Membrane-Transporter-like"/>
</dbReference>
<accession>A0A0N8PPR6</accession>
<feature type="transmembrane region" description="Helical" evidence="5">
    <location>
        <begin position="272"/>
        <end position="288"/>
    </location>
</feature>
<organism evidence="7 8">
    <name type="scientific">Alicyclobacillus ferrooxydans</name>
    <dbReference type="NCBI Taxonomy" id="471514"/>
    <lineage>
        <taxon>Bacteria</taxon>
        <taxon>Bacillati</taxon>
        <taxon>Bacillota</taxon>
        <taxon>Bacilli</taxon>
        <taxon>Bacillales</taxon>
        <taxon>Alicyclobacillaceae</taxon>
        <taxon>Alicyclobacillus</taxon>
    </lineage>
</organism>
<gene>
    <name evidence="7" type="ORF">AN477_04130</name>
</gene>
<dbReference type="CDD" id="cd07042">
    <property type="entry name" value="STAS_SulP_like_sulfate_transporter"/>
    <property type="match status" value="1"/>
</dbReference>
<evidence type="ECO:0000256" key="4">
    <source>
        <dbReference type="ARBA" id="ARBA00023136"/>
    </source>
</evidence>
<evidence type="ECO:0000313" key="7">
    <source>
        <dbReference type="EMBL" id="KPV45069.1"/>
    </source>
</evidence>
<feature type="transmembrane region" description="Helical" evidence="5">
    <location>
        <begin position="124"/>
        <end position="143"/>
    </location>
</feature>
<comment type="subcellular location">
    <subcellularLocation>
        <location evidence="1">Membrane</location>
        <topology evidence="1">Multi-pass membrane protein</topology>
    </subcellularLocation>
</comment>
<reference evidence="7 8" key="1">
    <citation type="submission" date="2015-09" db="EMBL/GenBank/DDBJ databases">
        <title>Draft genome sequence of Alicyclobacillus ferrooxydans DSM 22381.</title>
        <authorList>
            <person name="Hemp J."/>
        </authorList>
    </citation>
    <scope>NUCLEOTIDE SEQUENCE [LARGE SCALE GENOMIC DNA]</scope>
    <source>
        <strain evidence="7 8">TC-34</strain>
    </source>
</reference>
<evidence type="ECO:0000313" key="8">
    <source>
        <dbReference type="Proteomes" id="UP000050482"/>
    </source>
</evidence>
<dbReference type="AlphaFoldDB" id="A0A0N8PPR6"/>
<feature type="transmembrane region" description="Helical" evidence="5">
    <location>
        <begin position="150"/>
        <end position="168"/>
    </location>
</feature>
<evidence type="ECO:0000256" key="2">
    <source>
        <dbReference type="ARBA" id="ARBA00022692"/>
    </source>
</evidence>
<sequence length="461" mass="49060">MAVAFALIPEAIAFSMIAGVNPMIGLYGAFIISVVVSIFGGRVGMISGATGSTALLMVLLVKNHGDQYLFAAGILAGLIQLLISVLKLGRFISFVSHSVVIGFVNALAILIFLAQVPHIVGQGILAYVVCGLTVAIVWGLPYLTKAIPSSLIAIVVITAVSMLFRLHLQTVGDIGHLQAKLPAFHIPLVPFDLHTLSLILPYSLPIALVGSLETLMTATVVDDMTNSKSNKDTEIRGQGIANIATGLFGAMAGCAMIGQSVLNIGYGGRKRLSTFVSGAFLIVLIVGLRPLVSQIPVAALVGVMFMVSVYTFEWKSLLNLHRVPVAESIAMILTVVAVVATNDLAIGVFVGVMLNSVFIASKMARLHAVTMTSSNGVKTYVIKGQMFFATMTHFVDLFDIQHDPDAVVIDFTHTHVWDHASVTGIQKVVEKYGDVGKAVRLIGFNEESEELLRKSGHTIPA</sequence>
<dbReference type="EMBL" id="LJCO01000015">
    <property type="protein sequence ID" value="KPV45069.1"/>
    <property type="molecule type" value="Genomic_DNA"/>
</dbReference>
<dbReference type="InterPro" id="IPR011547">
    <property type="entry name" value="SLC26A/SulP_dom"/>
</dbReference>
<evidence type="ECO:0000256" key="1">
    <source>
        <dbReference type="ARBA" id="ARBA00004141"/>
    </source>
</evidence>
<dbReference type="InterPro" id="IPR002645">
    <property type="entry name" value="STAS_dom"/>
</dbReference>
<feature type="transmembrane region" description="Helical" evidence="5">
    <location>
        <begin position="43"/>
        <end position="61"/>
    </location>
</feature>
<dbReference type="Pfam" id="PF01740">
    <property type="entry name" value="STAS"/>
    <property type="match status" value="1"/>
</dbReference>
<feature type="transmembrane region" description="Helical" evidence="5">
    <location>
        <begin position="332"/>
        <end position="358"/>
    </location>
</feature>
<dbReference type="SUPFAM" id="SSF52091">
    <property type="entry name" value="SpoIIaa-like"/>
    <property type="match status" value="1"/>
</dbReference>
<feature type="transmembrane region" description="Helical" evidence="5">
    <location>
        <begin position="67"/>
        <end position="86"/>
    </location>
</feature>
<dbReference type="STRING" id="471514.AN477_04130"/>
<dbReference type="Pfam" id="PF00916">
    <property type="entry name" value="Sulfate_transp"/>
    <property type="match status" value="2"/>
</dbReference>
<keyword evidence="8" id="KW-1185">Reference proteome</keyword>
<dbReference type="Proteomes" id="UP000050482">
    <property type="component" value="Unassembled WGS sequence"/>
</dbReference>
<name>A0A0N8PPR6_9BACL</name>
<proteinExistence type="predicted"/>
<feature type="transmembrane region" description="Helical" evidence="5">
    <location>
        <begin position="242"/>
        <end position="266"/>
    </location>
</feature>
<keyword evidence="3 5" id="KW-1133">Transmembrane helix</keyword>
<dbReference type="Gene3D" id="3.30.750.24">
    <property type="entry name" value="STAS domain"/>
    <property type="match status" value="1"/>
</dbReference>
<keyword evidence="2 5" id="KW-0812">Transmembrane</keyword>
<dbReference type="PROSITE" id="PS50801">
    <property type="entry name" value="STAS"/>
    <property type="match status" value="1"/>
</dbReference>
<evidence type="ECO:0000256" key="3">
    <source>
        <dbReference type="ARBA" id="ARBA00022989"/>
    </source>
</evidence>
<feature type="transmembrane region" description="Helical" evidence="5">
    <location>
        <begin position="295"/>
        <end position="312"/>
    </location>
</feature>
<feature type="transmembrane region" description="Helical" evidence="5">
    <location>
        <begin position="12"/>
        <end position="36"/>
    </location>
</feature>
<comment type="caution">
    <text evidence="7">The sequence shown here is derived from an EMBL/GenBank/DDBJ whole genome shotgun (WGS) entry which is preliminary data.</text>
</comment>